<dbReference type="OrthoDB" id="2371100at2759"/>
<gene>
    <name evidence="2" type="ORF">BCR41DRAFT_423051</name>
</gene>
<evidence type="ECO:0000256" key="1">
    <source>
        <dbReference type="SAM" id="MobiDB-lite"/>
    </source>
</evidence>
<dbReference type="Gene3D" id="3.80.10.10">
    <property type="entry name" value="Ribonuclease Inhibitor"/>
    <property type="match status" value="1"/>
</dbReference>
<evidence type="ECO:0000313" key="3">
    <source>
        <dbReference type="Proteomes" id="UP000193648"/>
    </source>
</evidence>
<dbReference type="SUPFAM" id="SSF52047">
    <property type="entry name" value="RNI-like"/>
    <property type="match status" value="1"/>
</dbReference>
<evidence type="ECO:0000313" key="2">
    <source>
        <dbReference type="EMBL" id="ORZ12982.1"/>
    </source>
</evidence>
<dbReference type="AlphaFoldDB" id="A0A1Y2GJS0"/>
<organism evidence="2 3">
    <name type="scientific">Lobosporangium transversale</name>
    <dbReference type="NCBI Taxonomy" id="64571"/>
    <lineage>
        <taxon>Eukaryota</taxon>
        <taxon>Fungi</taxon>
        <taxon>Fungi incertae sedis</taxon>
        <taxon>Mucoromycota</taxon>
        <taxon>Mortierellomycotina</taxon>
        <taxon>Mortierellomycetes</taxon>
        <taxon>Mortierellales</taxon>
        <taxon>Mortierellaceae</taxon>
        <taxon>Lobosporangium</taxon>
    </lineage>
</organism>
<name>A0A1Y2GJS0_9FUNG</name>
<feature type="region of interest" description="Disordered" evidence="1">
    <location>
        <begin position="1"/>
        <end position="37"/>
    </location>
</feature>
<sequence length="1199" mass="134882">MATTVAIATDLDHPSQAFRPRPSFPRGPQLSSPKSSAKLRIIPTRLDPKSGQRVILWNDIVSQFPKAERVVNGDRAILFLTNDNFEYLAPKRIPHHPGEVLDIILPAPKYDSGYGFVPSIDDMALVSLKKTSGEVEQTPSVIHSSQTSCLPTFNDDNAVQVLDHTTLITPSTTSDIISTTISTASMTTETAIVKSNSQISLRTATQRQQSQSSQIQTILTGQELQAEELMRSVRYYYERLQIEVQKSNELQERVYAKQKEAKELMLKGQEETQQWQQRIMDQQISMKKSFEEKSEKMIRMQEEALGRLALIQNRIQAVLSQTYELHEYPIPHLFIVLPKPARRRDALMNPFSNQFRLFFLCECGKHTMTENSKISHEIHLAKHEGYDIERPTEFFQKYGPYVLTMMEMIKFGFAVAGVVVPPLAHTGLVDGVEAIKGSLDIANESIGSLVDETINIINSQFANADGGMDLEDGQSRLDDVEALEGADLRQLESFLSVHDEGRVLGNLYRIVTTEGKVKWVCIDHYRENYRSATLQQIKDSLISHRAVFDEDDTKVYLTLRQKALSGDFYDNLLKMRGIQTLEIGIAWDATLNDLRQLAQIVSDANITNLKLYGNYFENSARDFFNNGRRYDPIVQLLQNRRIQSLEIADFKDFYAHVSSTPLGMAPQVRSLALGSDFDATNKASRSLLTRILKSCPALARLTLWSKHFCPTIDFLMGHIGLIPTLDQLKVVQMDIHAIFKLFRGKIHATSLRTLDPLAGVVAKEQEFLKRGLLTKVITKRVQEFTEDLWIEILRLNPNVSEIDIDCQGSSQALERIQLISAVRMKMVADVGHTSLRTLKLSSGSNPILSLEYVFSDENNNAVNMESAGTFVVTKLNTTNFERGHPADPLGSVLTRYGSMVERLVIDLPFKDSHASILDEVTKAQGSKLVAIEIEDLALTAEGGDKLGQIIERSPNLSRLQLYFAKLDVPENQDRAERILQQYAKRTTELAMLKLGDPEWVAKLLKAVPTRHNVPALVNLKLNLSSKDSMAPENLIQWITNMVMGPPSTATAANNADSEQNNDSTSTTALSRRTLNASLVVETSAGLAKPLTQELRPWVPLEKIFITNTKFQPQDWETILKAIDYTALEELDFADTNFDLDQLQLLIDVIQTIKKRASPLRLLKLQNTKFDAHGSHDVEVPKPMIQALRKKAPLVKFVKF</sequence>
<dbReference type="EMBL" id="MCFF01000024">
    <property type="protein sequence ID" value="ORZ12982.1"/>
    <property type="molecule type" value="Genomic_DNA"/>
</dbReference>
<dbReference type="Proteomes" id="UP000193648">
    <property type="component" value="Unassembled WGS sequence"/>
</dbReference>
<dbReference type="InterPro" id="IPR032675">
    <property type="entry name" value="LRR_dom_sf"/>
</dbReference>
<dbReference type="InParanoid" id="A0A1Y2GJS0"/>
<keyword evidence="3" id="KW-1185">Reference proteome</keyword>
<feature type="region of interest" description="Disordered" evidence="1">
    <location>
        <begin position="1048"/>
        <end position="1067"/>
    </location>
</feature>
<feature type="compositionally biased region" description="Polar residues" evidence="1">
    <location>
        <begin position="1048"/>
        <end position="1062"/>
    </location>
</feature>
<accession>A0A1Y2GJS0</accession>
<proteinExistence type="predicted"/>
<reference evidence="2 3" key="1">
    <citation type="submission" date="2016-07" db="EMBL/GenBank/DDBJ databases">
        <title>Pervasive Adenine N6-methylation of Active Genes in Fungi.</title>
        <authorList>
            <consortium name="DOE Joint Genome Institute"/>
            <person name="Mondo S.J."/>
            <person name="Dannebaum R.O."/>
            <person name="Kuo R.C."/>
            <person name="Labutti K."/>
            <person name="Haridas S."/>
            <person name="Kuo A."/>
            <person name="Salamov A."/>
            <person name="Ahrendt S.R."/>
            <person name="Lipzen A."/>
            <person name="Sullivan W."/>
            <person name="Andreopoulos W.B."/>
            <person name="Clum A."/>
            <person name="Lindquist E."/>
            <person name="Daum C."/>
            <person name="Ramamoorthy G.K."/>
            <person name="Gryganskyi A."/>
            <person name="Culley D."/>
            <person name="Magnuson J.K."/>
            <person name="James T.Y."/>
            <person name="O'Malley M.A."/>
            <person name="Stajich J.E."/>
            <person name="Spatafora J.W."/>
            <person name="Visel A."/>
            <person name="Grigoriev I.V."/>
        </authorList>
    </citation>
    <scope>NUCLEOTIDE SEQUENCE [LARGE SCALE GENOMIC DNA]</scope>
    <source>
        <strain evidence="2 3">NRRL 3116</strain>
    </source>
</reference>
<dbReference type="RefSeq" id="XP_021880331.1">
    <property type="nucleotide sequence ID" value="XM_022030241.1"/>
</dbReference>
<comment type="caution">
    <text evidence="2">The sequence shown here is derived from an EMBL/GenBank/DDBJ whole genome shotgun (WGS) entry which is preliminary data.</text>
</comment>
<dbReference type="GeneID" id="33572083"/>
<protein>
    <submittedName>
        <fullName evidence="2">Uncharacterized protein</fullName>
    </submittedName>
</protein>